<dbReference type="InterPro" id="IPR029787">
    <property type="entry name" value="Nucleotide_cyclase"/>
</dbReference>
<dbReference type="EMBL" id="BDIP01002872">
    <property type="protein sequence ID" value="GIQ86949.1"/>
    <property type="molecule type" value="Genomic_DNA"/>
</dbReference>
<dbReference type="OrthoDB" id="6127067at2759"/>
<accession>A0A9K3D0T9</accession>
<dbReference type="Proteomes" id="UP000265618">
    <property type="component" value="Unassembled WGS sequence"/>
</dbReference>
<organism evidence="3 4">
    <name type="scientific">Kipferlia bialata</name>
    <dbReference type="NCBI Taxonomy" id="797122"/>
    <lineage>
        <taxon>Eukaryota</taxon>
        <taxon>Metamonada</taxon>
        <taxon>Carpediemonas-like organisms</taxon>
        <taxon>Kipferlia</taxon>
    </lineage>
</organism>
<dbReference type="Gene3D" id="3.30.70.1230">
    <property type="entry name" value="Nucleotide cyclase"/>
    <property type="match status" value="1"/>
</dbReference>
<feature type="non-terminal residue" evidence="3">
    <location>
        <position position="1"/>
    </location>
</feature>
<dbReference type="GO" id="GO:0070482">
    <property type="term" value="P:response to oxygen levels"/>
    <property type="evidence" value="ECO:0007669"/>
    <property type="project" value="TreeGrafter"/>
</dbReference>
<feature type="region of interest" description="Disordered" evidence="1">
    <location>
        <begin position="205"/>
        <end position="266"/>
    </location>
</feature>
<dbReference type="AlphaFoldDB" id="A0A9K3D0T9"/>
<feature type="compositionally biased region" description="Basic and acidic residues" evidence="1">
    <location>
        <begin position="517"/>
        <end position="533"/>
    </location>
</feature>
<dbReference type="GO" id="GO:0004383">
    <property type="term" value="F:guanylate cyclase activity"/>
    <property type="evidence" value="ECO:0007669"/>
    <property type="project" value="TreeGrafter"/>
</dbReference>
<feature type="compositionally biased region" description="Basic and acidic residues" evidence="1">
    <location>
        <begin position="44"/>
        <end position="65"/>
    </location>
</feature>
<evidence type="ECO:0000256" key="1">
    <source>
        <dbReference type="SAM" id="MobiDB-lite"/>
    </source>
</evidence>
<dbReference type="GO" id="GO:0008074">
    <property type="term" value="C:guanylate cyclase complex, soluble"/>
    <property type="evidence" value="ECO:0007669"/>
    <property type="project" value="TreeGrafter"/>
</dbReference>
<reference evidence="3 4" key="1">
    <citation type="journal article" date="2018" name="PLoS ONE">
        <title>The draft genome of Kipferlia bialata reveals reductive genome evolution in fornicate parasites.</title>
        <authorList>
            <person name="Tanifuji G."/>
            <person name="Takabayashi S."/>
            <person name="Kume K."/>
            <person name="Takagi M."/>
            <person name="Nakayama T."/>
            <person name="Kamikawa R."/>
            <person name="Inagaki Y."/>
            <person name="Hashimoto T."/>
        </authorList>
    </citation>
    <scope>NUCLEOTIDE SEQUENCE [LARGE SCALE GENOMIC DNA]</scope>
    <source>
        <strain evidence="3">NY0173</strain>
    </source>
</reference>
<dbReference type="SMART" id="SM00044">
    <property type="entry name" value="CYCc"/>
    <property type="match status" value="1"/>
</dbReference>
<feature type="domain" description="Guanylate cyclase" evidence="2">
    <location>
        <begin position="305"/>
        <end position="437"/>
    </location>
</feature>
<feature type="region of interest" description="Disordered" evidence="1">
    <location>
        <begin position="514"/>
        <end position="533"/>
    </location>
</feature>
<evidence type="ECO:0000313" key="4">
    <source>
        <dbReference type="Proteomes" id="UP000265618"/>
    </source>
</evidence>
<sequence length="564" mass="60615">DLHAKKVPIVLESSVILPMFWVQFKALLTESQLGGEAEPTPTCDGEREGESGSVHLERERERESDLEAGCACDPSTDMGVSESVVACVTEAYAIGRQSMQRDSSPIVQTQVAQDTMKEALTSSDVSALFHKWYPQVFPSPHPDTPIDIGMGMASCLVCPSTLLDNNPNTVCDMCDESPSHSSSDTPSSSMELCFNGGGCESDTYGYSDSYTDSSTTDGEGEREGEGEGEGVDGRESGYPFVMLKGSETPPLAESVSLSRSEGERERETVMPYQDALCLSVSERETQILKASEIEYFPVMLYTKLDIVGFTRYCSESAGVVSLLNVLFTAFDAVVELYAGSGVAKVKTVGDAYELMRPFTASQVRDTSVESFQKAVSDMVECSYWLVHCALGVFSSLGVNLSVRCGIAVGPAFASVLGSVRVSYDIFGMAPSRARAMEGISPVGCVTMCAALKALLRGVPGFHYGDVVTPSRRIVPCGSGSLEQWQKRLDAGWDSAGIDKDAYTHGVSRLRELLAQTHEGHGETEAETETERERERETGVMAMPLADPIGVSATGVILLGVSTRT</sequence>
<feature type="compositionally biased region" description="Basic and acidic residues" evidence="1">
    <location>
        <begin position="219"/>
        <end position="235"/>
    </location>
</feature>
<protein>
    <recommendedName>
        <fullName evidence="2">Guanylate cyclase domain-containing protein</fullName>
    </recommendedName>
</protein>
<dbReference type="Pfam" id="PF00211">
    <property type="entry name" value="Guanylate_cyc"/>
    <property type="match status" value="1"/>
</dbReference>
<evidence type="ECO:0000259" key="2">
    <source>
        <dbReference type="PROSITE" id="PS50125"/>
    </source>
</evidence>
<feature type="compositionally biased region" description="Low complexity" evidence="1">
    <location>
        <begin position="205"/>
        <end position="217"/>
    </location>
</feature>
<keyword evidence="4" id="KW-1185">Reference proteome</keyword>
<comment type="caution">
    <text evidence="3">The sequence shown here is derived from an EMBL/GenBank/DDBJ whole genome shotgun (WGS) entry which is preliminary data.</text>
</comment>
<dbReference type="PROSITE" id="PS50125">
    <property type="entry name" value="GUANYLATE_CYCLASE_2"/>
    <property type="match status" value="1"/>
</dbReference>
<dbReference type="GO" id="GO:0019934">
    <property type="term" value="P:cGMP-mediated signaling"/>
    <property type="evidence" value="ECO:0007669"/>
    <property type="project" value="TreeGrafter"/>
</dbReference>
<evidence type="ECO:0000313" key="3">
    <source>
        <dbReference type="EMBL" id="GIQ86949.1"/>
    </source>
</evidence>
<dbReference type="PANTHER" id="PTHR45655">
    <property type="entry name" value="GUANYLATE CYCLASE SOLUBLE SUBUNIT BETA-2"/>
    <property type="match status" value="1"/>
</dbReference>
<proteinExistence type="predicted"/>
<gene>
    <name evidence="3" type="ORF">KIPB_008894</name>
</gene>
<dbReference type="CDD" id="cd07302">
    <property type="entry name" value="CHD"/>
    <property type="match status" value="1"/>
</dbReference>
<dbReference type="PANTHER" id="PTHR45655:SF13">
    <property type="entry name" value="SOLUBLE GUANYLATE CYCLASE GCY-32-RELATED"/>
    <property type="match status" value="1"/>
</dbReference>
<dbReference type="InterPro" id="IPR001054">
    <property type="entry name" value="A/G_cyclase"/>
</dbReference>
<feature type="region of interest" description="Disordered" evidence="1">
    <location>
        <begin position="33"/>
        <end position="70"/>
    </location>
</feature>
<dbReference type="SUPFAM" id="SSF55073">
    <property type="entry name" value="Nucleotide cyclase"/>
    <property type="match status" value="1"/>
</dbReference>
<name>A0A9K3D0T9_9EUKA</name>